<gene>
    <name evidence="3" type="ORF">IT779_08430</name>
</gene>
<dbReference type="GO" id="GO:0051701">
    <property type="term" value="P:biological process involved in interaction with host"/>
    <property type="evidence" value="ECO:0007669"/>
    <property type="project" value="TreeGrafter"/>
</dbReference>
<feature type="domain" description="Mce/MlaD" evidence="1">
    <location>
        <begin position="48"/>
        <end position="123"/>
    </location>
</feature>
<organism evidence="3 4">
    <name type="scientific">Nocardia bovistercoris</name>
    <dbReference type="NCBI Taxonomy" id="2785916"/>
    <lineage>
        <taxon>Bacteria</taxon>
        <taxon>Bacillati</taxon>
        <taxon>Actinomycetota</taxon>
        <taxon>Actinomycetes</taxon>
        <taxon>Mycobacteriales</taxon>
        <taxon>Nocardiaceae</taxon>
        <taxon>Nocardia</taxon>
    </lineage>
</organism>
<dbReference type="GO" id="GO:0005576">
    <property type="term" value="C:extracellular region"/>
    <property type="evidence" value="ECO:0007669"/>
    <property type="project" value="TreeGrafter"/>
</dbReference>
<dbReference type="InterPro" id="IPR052336">
    <property type="entry name" value="MlaD_Phospholipid_Transporter"/>
</dbReference>
<comment type="caution">
    <text evidence="3">The sequence shown here is derived from an EMBL/GenBank/DDBJ whole genome shotgun (WGS) entry which is preliminary data.</text>
</comment>
<feature type="domain" description="Mammalian cell entry C-terminal" evidence="2">
    <location>
        <begin position="130"/>
        <end position="354"/>
    </location>
</feature>
<evidence type="ECO:0000313" key="3">
    <source>
        <dbReference type="EMBL" id="MBH0776307.1"/>
    </source>
</evidence>
<dbReference type="EMBL" id="JADMLG010000003">
    <property type="protein sequence ID" value="MBH0776307.1"/>
    <property type="molecule type" value="Genomic_DNA"/>
</dbReference>
<evidence type="ECO:0000313" key="4">
    <source>
        <dbReference type="Proteomes" id="UP000655751"/>
    </source>
</evidence>
<evidence type="ECO:0000259" key="2">
    <source>
        <dbReference type="Pfam" id="PF11887"/>
    </source>
</evidence>
<dbReference type="Pfam" id="PF02470">
    <property type="entry name" value="MlaD"/>
    <property type="match status" value="1"/>
</dbReference>
<dbReference type="RefSeq" id="WP_196148658.1">
    <property type="nucleotide sequence ID" value="NZ_JADMLG010000003.1"/>
</dbReference>
<dbReference type="AlphaFoldDB" id="A0A931I7E2"/>
<dbReference type="InterPro" id="IPR024516">
    <property type="entry name" value="Mce_C"/>
</dbReference>
<name>A0A931I7E2_9NOCA</name>
<reference evidence="3" key="1">
    <citation type="submission" date="2020-11" db="EMBL/GenBank/DDBJ databases">
        <title>Nocardia NEAU-351.nov., a novel actinomycete isolated from the cow dung.</title>
        <authorList>
            <person name="Zhang X."/>
        </authorList>
    </citation>
    <scope>NUCLEOTIDE SEQUENCE</scope>
    <source>
        <strain evidence="3">NEAU-351</strain>
    </source>
</reference>
<proteinExistence type="predicted"/>
<dbReference type="PANTHER" id="PTHR33371">
    <property type="entry name" value="INTERMEMBRANE PHOSPHOLIPID TRANSPORT SYSTEM BINDING PROTEIN MLAD-RELATED"/>
    <property type="match status" value="1"/>
</dbReference>
<sequence length="436" mass="45481">MPILFESDDRDLTGPKLLLRGAAFAVVATAVVVAGIIRSQGGFEESIAVTALMSDVGDGLPPKSDVKYRGVLIGMVSEVLPATEGEPTRVRLDMKPEHVAGIPNTVTARVVPSNVFAVPSIQLLDNGAGAPLEAGARIEEDRSLATVQLQTSLTALSRIAAAAGRSRTDPTVGILETVQRATNGSGAEALRAGAQLERIVLAMGEVTTPDGTRSTLDTLSRAIDGLRSSSPDLLAAVHQSVVPLRTMAAQRTRFAEMISAGLITTGTVADAMENNTGTILGITSDMAPVLDILGTGSKNFAQMAVSERVLSDKVRTVLWRADTQSGVPKIIVELTPHKQYTREDCPRYGELAGPSCLTGPPGPGVIGTAETHPATPASDIDERQPWGSPHDLTQLAEILGGPPDALSTALLVPLLRGNDIHVAEGTNSAATAEEPR</sequence>
<keyword evidence="4" id="KW-1185">Reference proteome</keyword>
<accession>A0A931I7E2</accession>
<dbReference type="Pfam" id="PF11887">
    <property type="entry name" value="Mce4_CUP1"/>
    <property type="match status" value="1"/>
</dbReference>
<dbReference type="PANTHER" id="PTHR33371:SF19">
    <property type="entry name" value="MCE-FAMILY PROTEIN MCE4A"/>
    <property type="match status" value="1"/>
</dbReference>
<dbReference type="InterPro" id="IPR003399">
    <property type="entry name" value="Mce/MlaD"/>
</dbReference>
<evidence type="ECO:0000259" key="1">
    <source>
        <dbReference type="Pfam" id="PF02470"/>
    </source>
</evidence>
<dbReference type="Proteomes" id="UP000655751">
    <property type="component" value="Unassembled WGS sequence"/>
</dbReference>
<protein>
    <submittedName>
        <fullName evidence="3">MCE family protein</fullName>
    </submittedName>
</protein>